<dbReference type="OMA" id="VHITWPN"/>
<organism evidence="10 12">
    <name type="scientific">Aspergillus carbonarius (strain ITEM 5010)</name>
    <dbReference type="NCBI Taxonomy" id="602072"/>
    <lineage>
        <taxon>Eukaryota</taxon>
        <taxon>Fungi</taxon>
        <taxon>Dikarya</taxon>
        <taxon>Ascomycota</taxon>
        <taxon>Pezizomycotina</taxon>
        <taxon>Eurotiomycetes</taxon>
        <taxon>Eurotiomycetidae</taxon>
        <taxon>Eurotiales</taxon>
        <taxon>Aspergillaceae</taxon>
        <taxon>Aspergillus</taxon>
        <taxon>Aspergillus subgen. Circumdati</taxon>
    </lineage>
</organism>
<evidence type="ECO:0000313" key="11">
    <source>
        <dbReference type="EMBL" id="OOF92617.1"/>
    </source>
</evidence>
<evidence type="ECO:0000313" key="10">
    <source>
        <dbReference type="EMBL" id="OOF92596.1"/>
    </source>
</evidence>
<evidence type="ECO:0008006" key="13">
    <source>
        <dbReference type="Google" id="ProtNLM"/>
    </source>
</evidence>
<evidence type="ECO:0000259" key="8">
    <source>
        <dbReference type="Pfam" id="PF02668"/>
    </source>
</evidence>
<evidence type="ECO:0000256" key="1">
    <source>
        <dbReference type="ARBA" id="ARBA00001954"/>
    </source>
</evidence>
<feature type="domain" description="Gamma-butyrobetaine hydroxylase-like N-terminal" evidence="9">
    <location>
        <begin position="119"/>
        <end position="189"/>
    </location>
</feature>
<dbReference type="InterPro" id="IPR038492">
    <property type="entry name" value="GBBH-like_N_sf"/>
</dbReference>
<evidence type="ECO:0000256" key="6">
    <source>
        <dbReference type="ARBA" id="ARBA00023004"/>
    </source>
</evidence>
<dbReference type="GO" id="GO:0016706">
    <property type="term" value="F:2-oxoglutarate-dependent dioxygenase activity"/>
    <property type="evidence" value="ECO:0007669"/>
    <property type="project" value="UniProtKB-ARBA"/>
</dbReference>
<dbReference type="Proteomes" id="UP000188318">
    <property type="component" value="Unassembled WGS sequence"/>
</dbReference>
<feature type="compositionally biased region" description="Low complexity" evidence="7">
    <location>
        <begin position="32"/>
        <end position="49"/>
    </location>
</feature>
<dbReference type="InterPro" id="IPR042098">
    <property type="entry name" value="TauD-like_sf"/>
</dbReference>
<dbReference type="EMBL" id="KV907506">
    <property type="protein sequence ID" value="OOF92617.1"/>
    <property type="molecule type" value="Genomic_DNA"/>
</dbReference>
<evidence type="ECO:0000256" key="7">
    <source>
        <dbReference type="SAM" id="MobiDB-lite"/>
    </source>
</evidence>
<dbReference type="InterPro" id="IPR010376">
    <property type="entry name" value="GBBH-like_N"/>
</dbReference>
<gene>
    <name evidence="10" type="ORF">ASPCADRAFT_151873</name>
    <name evidence="11" type="ORF">ASPCADRAFT_209871</name>
</gene>
<keyword evidence="12" id="KW-1185">Reference proteome</keyword>
<proteinExistence type="inferred from homology"/>
<feature type="domain" description="TauD/TfdA-like" evidence="8">
    <location>
        <begin position="243"/>
        <end position="492"/>
    </location>
</feature>
<dbReference type="SUPFAM" id="SSF51197">
    <property type="entry name" value="Clavaminate synthase-like"/>
    <property type="match status" value="1"/>
</dbReference>
<dbReference type="Gene3D" id="3.30.2020.30">
    <property type="match status" value="1"/>
</dbReference>
<keyword evidence="6" id="KW-0408">Iron</keyword>
<keyword evidence="4" id="KW-0223">Dioxygenase</keyword>
<dbReference type="InterPro" id="IPR003819">
    <property type="entry name" value="TauD/TfdA-like"/>
</dbReference>
<evidence type="ECO:0000256" key="2">
    <source>
        <dbReference type="ARBA" id="ARBA00008654"/>
    </source>
</evidence>
<dbReference type="GO" id="GO:0005739">
    <property type="term" value="C:mitochondrion"/>
    <property type="evidence" value="ECO:0007669"/>
    <property type="project" value="TreeGrafter"/>
</dbReference>
<keyword evidence="3" id="KW-0479">Metal-binding</keyword>
<comment type="similarity">
    <text evidence="2">Belongs to the gamma-BBH/TMLD family.</text>
</comment>
<keyword evidence="5" id="KW-0560">Oxidoreductase</keyword>
<dbReference type="VEuPathDB" id="FungiDB:ASPCADRAFT_209871"/>
<sequence length="537" mass="61707">MARLLRIPFRLPRVSGPPASTFCRRVYSSTGAAPPADAASPPTKADPSPTISPNSTAPLNTHPELPVDSNERPATDTQSPAVLGPEEPFTRTEGQPQTRGINPRQESKVEYKDDKYTVTRTSRGLLIEEFGKKPITITDITLRDACKCPVCVDPHSKQRNFRTSDIPTTIKSSELKVARGKMRVLWKNEFMEGHPDSGHYSTYDLYRLRYPILKPTEAEAAGKLRWRALWDKGRMDYWQHWITFDDFMNNDIAFAWSMRTLAELGLIFVKDIPDSREMVEKIATRMGPIRNTFYGPTWDVRSVPNAKNVAYTNQFLGFHMDLMYMNDPPGYQLLHCLQNSCEGGESLFVDTFRVAYNMKKEDSGHYNYLSKAKLHYEYNHDDHFYTNNWPVFELSRSKRPTERGDIEHFPLSHVNYSPPFQAPFKAQNLSSHKVLKFSKALKTFADGLEDEKNMFELKMKPGECVIFENRRVAHARRAFKTDVGQRWLAGTYVDEDAMLSLFKTSANKYPNLWKYQRRGLKSRHVKLLKGAIPTENL</sequence>
<dbReference type="CDD" id="cd00250">
    <property type="entry name" value="CAS_like"/>
    <property type="match status" value="1"/>
</dbReference>
<dbReference type="Pfam" id="PF06155">
    <property type="entry name" value="GBBH-like_N"/>
    <property type="match status" value="1"/>
</dbReference>
<protein>
    <recommendedName>
        <fullName evidence="13">TauD/TfdA-like domain-containing protein</fullName>
    </recommendedName>
</protein>
<feature type="region of interest" description="Disordered" evidence="7">
    <location>
        <begin position="30"/>
        <end position="113"/>
    </location>
</feature>
<dbReference type="Gene3D" id="3.60.130.10">
    <property type="entry name" value="Clavaminate synthase-like"/>
    <property type="match status" value="1"/>
</dbReference>
<reference evidence="10" key="1">
    <citation type="submission" date="2016-12" db="EMBL/GenBank/DDBJ databases">
        <authorList>
            <consortium name="DOE Joint Genome Institute"/>
            <person name="Riley R."/>
            <person name="Kuo A."/>
            <person name="Sun H."/>
            <person name="Pangilinan J."/>
            <person name="Culley D."/>
            <person name="Salamov A."/>
            <person name="Magnuson J."/>
            <person name="Bruno K."/>
            <person name="Henrissat B."/>
            <person name="Berka R."/>
            <person name="Tsang A."/>
            <person name="Barry K."/>
            <person name="lapidus A."/>
            <person name="Martin J."/>
            <person name="Lindquist E."/>
            <person name="Wang Z."/>
            <person name="Baker S."/>
            <person name="Grigoriev I."/>
            <person name="Nordberg H.P."/>
            <person name="Cantor M.N."/>
            <person name="Hua S.X."/>
        </authorList>
    </citation>
    <scope>NUCLEOTIDE SEQUENCE [LARGE SCALE GENOMIC DNA]</scope>
    <source>
        <strain evidence="10">ITEM 5010</strain>
    </source>
</reference>
<evidence type="ECO:0000256" key="3">
    <source>
        <dbReference type="ARBA" id="ARBA00022723"/>
    </source>
</evidence>
<comment type="cofactor">
    <cofactor evidence="1">
        <name>Fe(2+)</name>
        <dbReference type="ChEBI" id="CHEBI:29033"/>
    </cofactor>
</comment>
<reference evidence="12" key="2">
    <citation type="journal article" date="2017" name="Genome Biol.">
        <title>Comparative genomics reveals high biological diversity and specific adaptations in the industrially and medically important fungal genus Aspergillus.</title>
        <authorList>
            <person name="de Vries R.P."/>
            <person name="Riley R."/>
            <person name="Wiebenga A."/>
            <person name="Aguilar-Osorio G."/>
            <person name="Amillis S."/>
            <person name="Uchima C.A."/>
            <person name="Anderluh G."/>
            <person name="Asadollahi M."/>
            <person name="Askin M."/>
            <person name="Barry K."/>
            <person name="Battaglia E."/>
            <person name="Bayram O."/>
            <person name="Benocci T."/>
            <person name="Braus-Stromeyer S.A."/>
            <person name="Caldana C."/>
            <person name="Canovas D."/>
            <person name="Cerqueira G.C."/>
            <person name="Chen F."/>
            <person name="Chen W."/>
            <person name="Choi C."/>
            <person name="Clum A."/>
            <person name="Dos Santos R.A."/>
            <person name="Damasio A.R."/>
            <person name="Diallinas G."/>
            <person name="Emri T."/>
            <person name="Fekete E."/>
            <person name="Flipphi M."/>
            <person name="Freyberg S."/>
            <person name="Gallo A."/>
            <person name="Gournas C."/>
            <person name="Habgood R."/>
            <person name="Hainaut M."/>
            <person name="Harispe M.L."/>
            <person name="Henrissat B."/>
            <person name="Hilden K.S."/>
            <person name="Hope R."/>
            <person name="Hossain A."/>
            <person name="Karabika E."/>
            <person name="Karaffa L."/>
            <person name="Karanyi Z."/>
            <person name="Krasevec N."/>
            <person name="Kuo A."/>
            <person name="Kusch H."/>
            <person name="LaButti K."/>
            <person name="Lagendijk E.L."/>
            <person name="Lapidus A."/>
            <person name="Levasseur A."/>
            <person name="Lindquist E."/>
            <person name="Lipzen A."/>
            <person name="Logrieco A.F."/>
            <person name="MacCabe A."/>
            <person name="Maekelae M.R."/>
            <person name="Malavazi I."/>
            <person name="Melin P."/>
            <person name="Meyer V."/>
            <person name="Mielnichuk N."/>
            <person name="Miskei M."/>
            <person name="Molnar A.P."/>
            <person name="Mule G."/>
            <person name="Ngan C.Y."/>
            <person name="Orejas M."/>
            <person name="Orosz E."/>
            <person name="Ouedraogo J.P."/>
            <person name="Overkamp K.M."/>
            <person name="Park H.-S."/>
            <person name="Perrone G."/>
            <person name="Piumi F."/>
            <person name="Punt P.J."/>
            <person name="Ram A.F."/>
            <person name="Ramon A."/>
            <person name="Rauscher S."/>
            <person name="Record E."/>
            <person name="Riano-Pachon D.M."/>
            <person name="Robert V."/>
            <person name="Roehrig J."/>
            <person name="Ruller R."/>
            <person name="Salamov A."/>
            <person name="Salih N.S."/>
            <person name="Samson R.A."/>
            <person name="Sandor E."/>
            <person name="Sanguinetti M."/>
            <person name="Schuetze T."/>
            <person name="Sepcic K."/>
            <person name="Shelest E."/>
            <person name="Sherlock G."/>
            <person name="Sophianopoulou V."/>
            <person name="Squina F.M."/>
            <person name="Sun H."/>
            <person name="Susca A."/>
            <person name="Todd R.B."/>
            <person name="Tsang A."/>
            <person name="Unkles S.E."/>
            <person name="van de Wiele N."/>
            <person name="van Rossen-Uffink D."/>
            <person name="Oliveira J.V."/>
            <person name="Vesth T.C."/>
            <person name="Visser J."/>
            <person name="Yu J.-H."/>
            <person name="Zhou M."/>
            <person name="Andersen M.R."/>
            <person name="Archer D.B."/>
            <person name="Baker S.E."/>
            <person name="Benoit I."/>
            <person name="Brakhage A.A."/>
            <person name="Braus G.H."/>
            <person name="Fischer R."/>
            <person name="Frisvad J.C."/>
            <person name="Goldman G.H."/>
            <person name="Houbraken J."/>
            <person name="Oakley B."/>
            <person name="Pocsi I."/>
            <person name="Scazzocchio C."/>
            <person name="Seiboth B."/>
            <person name="vanKuyk P.A."/>
            <person name="Wortman J."/>
            <person name="Dyer P.S."/>
            <person name="Grigoriev I.V."/>
        </authorList>
    </citation>
    <scope>NUCLEOTIDE SEQUENCE [LARGE SCALE GENOMIC DNA]</scope>
    <source>
        <strain evidence="12">ITEM 5010</strain>
    </source>
</reference>
<evidence type="ECO:0000256" key="4">
    <source>
        <dbReference type="ARBA" id="ARBA00022964"/>
    </source>
</evidence>
<dbReference type="STRING" id="602072.A0A1R3RDN9"/>
<evidence type="ECO:0000313" key="12">
    <source>
        <dbReference type="Proteomes" id="UP000188318"/>
    </source>
</evidence>
<dbReference type="OrthoDB" id="406634at2759"/>
<name>A0A1R3RDN9_ASPC5</name>
<dbReference type="PANTHER" id="PTHR10696:SF25">
    <property type="entry name" value="OXIDOREDUCTASE AIM17-RELATED"/>
    <property type="match status" value="1"/>
</dbReference>
<dbReference type="EMBL" id="KV907506">
    <property type="protein sequence ID" value="OOF92596.1"/>
    <property type="molecule type" value="Genomic_DNA"/>
</dbReference>
<evidence type="ECO:0000256" key="5">
    <source>
        <dbReference type="ARBA" id="ARBA00023002"/>
    </source>
</evidence>
<dbReference type="Pfam" id="PF02668">
    <property type="entry name" value="TauD"/>
    <property type="match status" value="1"/>
</dbReference>
<dbReference type="PANTHER" id="PTHR10696">
    <property type="entry name" value="GAMMA-BUTYROBETAINE HYDROXYLASE-RELATED"/>
    <property type="match status" value="1"/>
</dbReference>
<dbReference type="GO" id="GO:0045329">
    <property type="term" value="P:carnitine biosynthetic process"/>
    <property type="evidence" value="ECO:0007669"/>
    <property type="project" value="TreeGrafter"/>
</dbReference>
<evidence type="ECO:0000259" key="9">
    <source>
        <dbReference type="Pfam" id="PF06155"/>
    </source>
</evidence>
<dbReference type="AlphaFoldDB" id="A0A1R3RDN9"/>
<dbReference type="GO" id="GO:0046872">
    <property type="term" value="F:metal ion binding"/>
    <property type="evidence" value="ECO:0007669"/>
    <property type="project" value="UniProtKB-KW"/>
</dbReference>
<accession>A0A1R3RDN9</accession>
<dbReference type="InterPro" id="IPR050411">
    <property type="entry name" value="AlphaKG_dependent_hydroxylases"/>
</dbReference>
<dbReference type="VEuPathDB" id="FungiDB:ASPCADRAFT_151873"/>